<accession>A0ABQ7H1H5</accession>
<feature type="region of interest" description="Disordered" evidence="1">
    <location>
        <begin position="46"/>
        <end position="76"/>
    </location>
</feature>
<keyword evidence="3" id="KW-1185">Reference proteome</keyword>
<organism evidence="2 3">
    <name type="scientific">Dunaliella salina</name>
    <name type="common">Green alga</name>
    <name type="synonym">Protococcus salinus</name>
    <dbReference type="NCBI Taxonomy" id="3046"/>
    <lineage>
        <taxon>Eukaryota</taxon>
        <taxon>Viridiplantae</taxon>
        <taxon>Chlorophyta</taxon>
        <taxon>core chlorophytes</taxon>
        <taxon>Chlorophyceae</taxon>
        <taxon>CS clade</taxon>
        <taxon>Chlamydomonadales</taxon>
        <taxon>Dunaliellaceae</taxon>
        <taxon>Dunaliella</taxon>
    </lineage>
</organism>
<gene>
    <name evidence="2" type="ORF">DUNSADRAFT_15810</name>
</gene>
<proteinExistence type="predicted"/>
<evidence type="ECO:0000313" key="2">
    <source>
        <dbReference type="EMBL" id="KAF5840715.1"/>
    </source>
</evidence>
<reference evidence="2" key="1">
    <citation type="submission" date="2017-08" db="EMBL/GenBank/DDBJ databases">
        <authorList>
            <person name="Polle J.E."/>
            <person name="Barry K."/>
            <person name="Cushman J."/>
            <person name="Schmutz J."/>
            <person name="Tran D."/>
            <person name="Hathwaick L.T."/>
            <person name="Yim W.C."/>
            <person name="Jenkins J."/>
            <person name="Mckie-Krisberg Z.M."/>
            <person name="Prochnik S."/>
            <person name="Lindquist E."/>
            <person name="Dockter R.B."/>
            <person name="Adam C."/>
            <person name="Molina H."/>
            <person name="Bunkerborg J."/>
            <person name="Jin E."/>
            <person name="Buchheim M."/>
            <person name="Magnuson J."/>
        </authorList>
    </citation>
    <scope>NUCLEOTIDE SEQUENCE</scope>
    <source>
        <strain evidence="2">CCAP 19/18</strain>
    </source>
</reference>
<dbReference type="Proteomes" id="UP000815325">
    <property type="component" value="Unassembled WGS sequence"/>
</dbReference>
<name>A0ABQ7H1H5_DUNSA</name>
<feature type="compositionally biased region" description="Basic and acidic residues" evidence="1">
    <location>
        <begin position="56"/>
        <end position="76"/>
    </location>
</feature>
<evidence type="ECO:0000256" key="1">
    <source>
        <dbReference type="SAM" id="MobiDB-lite"/>
    </source>
</evidence>
<sequence length="76" mass="8284">MPLVNYWAADLDRADSIELLQAQGPPREGDYASWMESARHAVKDDGIIKESLSASPDDHASAAAARSDKRKDISSK</sequence>
<dbReference type="EMBL" id="MU069505">
    <property type="protein sequence ID" value="KAF5840715.1"/>
    <property type="molecule type" value="Genomic_DNA"/>
</dbReference>
<comment type="caution">
    <text evidence="2">The sequence shown here is derived from an EMBL/GenBank/DDBJ whole genome shotgun (WGS) entry which is preliminary data.</text>
</comment>
<evidence type="ECO:0000313" key="3">
    <source>
        <dbReference type="Proteomes" id="UP000815325"/>
    </source>
</evidence>
<protein>
    <submittedName>
        <fullName evidence="2">Uncharacterized protein</fullName>
    </submittedName>
</protein>